<comment type="caution">
    <text evidence="7">The sequence shown here is derived from an EMBL/GenBank/DDBJ whole genome shotgun (WGS) entry which is preliminary data.</text>
</comment>
<evidence type="ECO:0000256" key="4">
    <source>
        <dbReference type="ARBA" id="ARBA00023002"/>
    </source>
</evidence>
<keyword evidence="2" id="KW-0285">Flavoprotein</keyword>
<dbReference type="PANTHER" id="PTHR42973">
    <property type="entry name" value="BINDING OXIDOREDUCTASE, PUTATIVE (AFU_ORTHOLOGUE AFUA_1G17690)-RELATED"/>
    <property type="match status" value="1"/>
</dbReference>
<evidence type="ECO:0000256" key="3">
    <source>
        <dbReference type="ARBA" id="ARBA00022827"/>
    </source>
</evidence>
<dbReference type="AlphaFoldDB" id="A0A9P4UH65"/>
<feature type="signal peptide" evidence="5">
    <location>
        <begin position="1"/>
        <end position="17"/>
    </location>
</feature>
<dbReference type="InterPro" id="IPR036318">
    <property type="entry name" value="FAD-bd_PCMH-like_sf"/>
</dbReference>
<evidence type="ECO:0000259" key="6">
    <source>
        <dbReference type="PROSITE" id="PS51387"/>
    </source>
</evidence>
<dbReference type="InterPro" id="IPR016169">
    <property type="entry name" value="FAD-bd_PCMH_sub2"/>
</dbReference>
<accession>A0A9P4UH65</accession>
<keyword evidence="4" id="KW-0560">Oxidoreductase</keyword>
<sequence>MTLGYLLPLLSLPFAFAQNYTQDLEDATGYIPCDALIAVGLGDRVLTASSEEYEPRIQSWASVNARYHPWCLFQPQTTQEVSTAISTLAKTGEGAGDWHIALRSGGHGYPGSNNVVNGVTIDLGHMNNSWYDAETKVASLEPGAHWRDIYANLLAKYNVTVTGGRDGDVGVGGFLLGGGISYHTGTNGFGCDTVVNYEVVLANSTIVNANAHENADLFKALKGGGPNFGIVTRFDVEAQPAVDLAYGQIIVMEEHSDAVLKNLVAFTDKVEERPHDHMFVLYEHSPDINGSIILSVTVNTQGDMNTTSFDGARAIPAVSSSWETTSLAAAANTSQLASGRSASITLTLANSLDLLTYAATLHASLTARLTDLLGSESFFTTIVLQPMSTLYSTISARKGGSMLPPFARNSVIWVAGAGVTGDDAALAIVEGELLAVTKALEERAREEGQLEQLVYINYAHPGQDGLGSYGKDTVAFMKGVAKGVDPEGFWQERVPGGFKVGRVV</sequence>
<feature type="chain" id="PRO_5040187496" evidence="5">
    <location>
        <begin position="18"/>
        <end position="504"/>
    </location>
</feature>
<dbReference type="OrthoDB" id="2151789at2759"/>
<name>A0A9P4UH65_9PLEO</name>
<protein>
    <submittedName>
        <fullName evidence="7">FAD-binding domain-containing protein</fullName>
    </submittedName>
</protein>
<comment type="similarity">
    <text evidence="1">Belongs to the oxygen-dependent FAD-linked oxidoreductase family.</text>
</comment>
<dbReference type="InterPro" id="IPR016166">
    <property type="entry name" value="FAD-bd_PCMH"/>
</dbReference>
<evidence type="ECO:0000256" key="2">
    <source>
        <dbReference type="ARBA" id="ARBA00022630"/>
    </source>
</evidence>
<proteinExistence type="inferred from homology"/>
<dbReference type="Proteomes" id="UP000799764">
    <property type="component" value="Unassembled WGS sequence"/>
</dbReference>
<dbReference type="GO" id="GO:0016491">
    <property type="term" value="F:oxidoreductase activity"/>
    <property type="evidence" value="ECO:0007669"/>
    <property type="project" value="UniProtKB-KW"/>
</dbReference>
<organism evidence="7 8">
    <name type="scientific">Karstenula rhodostoma CBS 690.94</name>
    <dbReference type="NCBI Taxonomy" id="1392251"/>
    <lineage>
        <taxon>Eukaryota</taxon>
        <taxon>Fungi</taxon>
        <taxon>Dikarya</taxon>
        <taxon>Ascomycota</taxon>
        <taxon>Pezizomycotina</taxon>
        <taxon>Dothideomycetes</taxon>
        <taxon>Pleosporomycetidae</taxon>
        <taxon>Pleosporales</taxon>
        <taxon>Massarineae</taxon>
        <taxon>Didymosphaeriaceae</taxon>
        <taxon>Karstenula</taxon>
    </lineage>
</organism>
<dbReference type="GO" id="GO:0071949">
    <property type="term" value="F:FAD binding"/>
    <property type="evidence" value="ECO:0007669"/>
    <property type="project" value="InterPro"/>
</dbReference>
<dbReference type="InterPro" id="IPR050416">
    <property type="entry name" value="FAD-linked_Oxidoreductase"/>
</dbReference>
<evidence type="ECO:0000256" key="1">
    <source>
        <dbReference type="ARBA" id="ARBA00005466"/>
    </source>
</evidence>
<dbReference type="PROSITE" id="PS51387">
    <property type="entry name" value="FAD_PCMH"/>
    <property type="match status" value="1"/>
</dbReference>
<dbReference type="EMBL" id="MU001493">
    <property type="protein sequence ID" value="KAF2450321.1"/>
    <property type="molecule type" value="Genomic_DNA"/>
</dbReference>
<dbReference type="InterPro" id="IPR006094">
    <property type="entry name" value="Oxid_FAD_bind_N"/>
</dbReference>
<evidence type="ECO:0000313" key="7">
    <source>
        <dbReference type="EMBL" id="KAF2450321.1"/>
    </source>
</evidence>
<keyword evidence="5" id="KW-0732">Signal</keyword>
<keyword evidence="3" id="KW-0274">FAD</keyword>
<reference evidence="7" key="1">
    <citation type="journal article" date="2020" name="Stud. Mycol.">
        <title>101 Dothideomycetes genomes: a test case for predicting lifestyles and emergence of pathogens.</title>
        <authorList>
            <person name="Haridas S."/>
            <person name="Albert R."/>
            <person name="Binder M."/>
            <person name="Bloem J."/>
            <person name="Labutti K."/>
            <person name="Salamov A."/>
            <person name="Andreopoulos B."/>
            <person name="Baker S."/>
            <person name="Barry K."/>
            <person name="Bills G."/>
            <person name="Bluhm B."/>
            <person name="Cannon C."/>
            <person name="Castanera R."/>
            <person name="Culley D."/>
            <person name="Daum C."/>
            <person name="Ezra D."/>
            <person name="Gonzalez J."/>
            <person name="Henrissat B."/>
            <person name="Kuo A."/>
            <person name="Liang C."/>
            <person name="Lipzen A."/>
            <person name="Lutzoni F."/>
            <person name="Magnuson J."/>
            <person name="Mondo S."/>
            <person name="Nolan M."/>
            <person name="Ohm R."/>
            <person name="Pangilinan J."/>
            <person name="Park H.-J."/>
            <person name="Ramirez L."/>
            <person name="Alfaro M."/>
            <person name="Sun H."/>
            <person name="Tritt A."/>
            <person name="Yoshinaga Y."/>
            <person name="Zwiers L.-H."/>
            <person name="Turgeon B."/>
            <person name="Goodwin S."/>
            <person name="Spatafora J."/>
            <person name="Crous P."/>
            <person name="Grigoriev I."/>
        </authorList>
    </citation>
    <scope>NUCLEOTIDE SEQUENCE</scope>
    <source>
        <strain evidence="7">CBS 690.94</strain>
    </source>
</reference>
<dbReference type="SUPFAM" id="SSF56176">
    <property type="entry name" value="FAD-binding/transporter-associated domain-like"/>
    <property type="match status" value="1"/>
</dbReference>
<gene>
    <name evidence="7" type="ORF">P171DRAFT_479417</name>
</gene>
<dbReference type="PANTHER" id="PTHR42973:SF53">
    <property type="entry name" value="FAD-BINDING PCMH-TYPE DOMAIN-CONTAINING PROTEIN-RELATED"/>
    <property type="match status" value="1"/>
</dbReference>
<dbReference type="Gene3D" id="3.30.465.10">
    <property type="match status" value="1"/>
</dbReference>
<keyword evidence="8" id="KW-1185">Reference proteome</keyword>
<feature type="domain" description="FAD-binding PCMH-type" evidence="6">
    <location>
        <begin position="65"/>
        <end position="241"/>
    </location>
</feature>
<dbReference type="Pfam" id="PF01565">
    <property type="entry name" value="FAD_binding_4"/>
    <property type="match status" value="1"/>
</dbReference>
<evidence type="ECO:0000256" key="5">
    <source>
        <dbReference type="SAM" id="SignalP"/>
    </source>
</evidence>
<evidence type="ECO:0000313" key="8">
    <source>
        <dbReference type="Proteomes" id="UP000799764"/>
    </source>
</evidence>